<comment type="caution">
    <text evidence="6">The sequence shown here is derived from an EMBL/GenBank/DDBJ whole genome shotgun (WGS) entry which is preliminary data.</text>
</comment>
<dbReference type="InterPro" id="IPR000595">
    <property type="entry name" value="cNMP-bd_dom"/>
</dbReference>
<dbReference type="Pfam" id="PF00027">
    <property type="entry name" value="cNMP_binding"/>
    <property type="match status" value="1"/>
</dbReference>
<dbReference type="Proteomes" id="UP001172083">
    <property type="component" value="Unassembled WGS sequence"/>
</dbReference>
<dbReference type="Gene3D" id="2.60.120.10">
    <property type="entry name" value="Jelly Rolls"/>
    <property type="match status" value="1"/>
</dbReference>
<keyword evidence="3" id="KW-0804">Transcription</keyword>
<dbReference type="EMBL" id="JAUJEB010000007">
    <property type="protein sequence ID" value="MDN5216067.1"/>
    <property type="molecule type" value="Genomic_DNA"/>
</dbReference>
<evidence type="ECO:0000259" key="5">
    <source>
        <dbReference type="PROSITE" id="PS51063"/>
    </source>
</evidence>
<dbReference type="CDD" id="cd00038">
    <property type="entry name" value="CAP_ED"/>
    <property type="match status" value="1"/>
</dbReference>
<reference evidence="6" key="1">
    <citation type="submission" date="2023-06" db="EMBL/GenBank/DDBJ databases">
        <title>Genomic of Agaribacillus aureum.</title>
        <authorList>
            <person name="Wang G."/>
        </authorList>
    </citation>
    <scope>NUCLEOTIDE SEQUENCE</scope>
    <source>
        <strain evidence="6">BMA12</strain>
    </source>
</reference>
<dbReference type="CDD" id="cd00092">
    <property type="entry name" value="HTH_CRP"/>
    <property type="match status" value="1"/>
</dbReference>
<evidence type="ECO:0000313" key="7">
    <source>
        <dbReference type="Proteomes" id="UP001172083"/>
    </source>
</evidence>
<feature type="domain" description="HTH crp-type" evidence="5">
    <location>
        <begin position="130"/>
        <end position="200"/>
    </location>
</feature>
<dbReference type="PANTHER" id="PTHR24567:SF28">
    <property type="entry name" value="LISTERIOLYSIN REGULATORY PROTEIN"/>
    <property type="match status" value="1"/>
</dbReference>
<evidence type="ECO:0000256" key="1">
    <source>
        <dbReference type="ARBA" id="ARBA00023015"/>
    </source>
</evidence>
<proteinExistence type="predicted"/>
<dbReference type="InterPro" id="IPR036390">
    <property type="entry name" value="WH_DNA-bd_sf"/>
</dbReference>
<dbReference type="PROSITE" id="PS51063">
    <property type="entry name" value="HTH_CRP_2"/>
    <property type="match status" value="1"/>
</dbReference>
<dbReference type="InterPro" id="IPR014710">
    <property type="entry name" value="RmlC-like_jellyroll"/>
</dbReference>
<evidence type="ECO:0000259" key="4">
    <source>
        <dbReference type="PROSITE" id="PS50042"/>
    </source>
</evidence>
<dbReference type="SUPFAM" id="SSF51206">
    <property type="entry name" value="cAMP-binding domain-like"/>
    <property type="match status" value="1"/>
</dbReference>
<dbReference type="PANTHER" id="PTHR24567">
    <property type="entry name" value="CRP FAMILY TRANSCRIPTIONAL REGULATORY PROTEIN"/>
    <property type="match status" value="1"/>
</dbReference>
<sequence>MIPIDTLKSYGAHLFSLPKGTFLFKEGNKPVFYYQVHHGKIKMANHSKEGKEFVQGFFSSGESFGEPPLFGTFNYPGSAIAVEDSKIWRLEKNIFLELLKNDFELHYAFTQILAKRLFYKAMQLREISSHDPEHRIITLIDYLRIQENNVNTRFRVKLTRQQIADLTGLRVETVIRSVKKLESKGKVAIENGIVFRLFSQ</sequence>
<evidence type="ECO:0000256" key="2">
    <source>
        <dbReference type="ARBA" id="ARBA00023125"/>
    </source>
</evidence>
<gene>
    <name evidence="6" type="ORF">QQ020_28570</name>
</gene>
<dbReference type="InterPro" id="IPR018490">
    <property type="entry name" value="cNMP-bd_dom_sf"/>
</dbReference>
<organism evidence="6 7">
    <name type="scientific">Agaribacillus aureus</name>
    <dbReference type="NCBI Taxonomy" id="3051825"/>
    <lineage>
        <taxon>Bacteria</taxon>
        <taxon>Pseudomonadati</taxon>
        <taxon>Bacteroidota</taxon>
        <taxon>Cytophagia</taxon>
        <taxon>Cytophagales</taxon>
        <taxon>Splendidivirgaceae</taxon>
        <taxon>Agaribacillus</taxon>
    </lineage>
</organism>
<dbReference type="SUPFAM" id="SSF46785">
    <property type="entry name" value="Winged helix' DNA-binding domain"/>
    <property type="match status" value="1"/>
</dbReference>
<dbReference type="PROSITE" id="PS50042">
    <property type="entry name" value="CNMP_BINDING_3"/>
    <property type="match status" value="1"/>
</dbReference>
<evidence type="ECO:0000313" key="6">
    <source>
        <dbReference type="EMBL" id="MDN5216067.1"/>
    </source>
</evidence>
<keyword evidence="2" id="KW-0238">DNA-binding</keyword>
<name>A0ABT8LE90_9BACT</name>
<feature type="domain" description="Cyclic nucleotide-binding" evidence="4">
    <location>
        <begin position="15"/>
        <end position="116"/>
    </location>
</feature>
<dbReference type="RefSeq" id="WP_346761401.1">
    <property type="nucleotide sequence ID" value="NZ_JAUJEB010000007.1"/>
</dbReference>
<keyword evidence="1" id="KW-0805">Transcription regulation</keyword>
<dbReference type="SMART" id="SM00419">
    <property type="entry name" value="HTH_CRP"/>
    <property type="match status" value="1"/>
</dbReference>
<evidence type="ECO:0000256" key="3">
    <source>
        <dbReference type="ARBA" id="ARBA00023163"/>
    </source>
</evidence>
<dbReference type="SMART" id="SM00100">
    <property type="entry name" value="cNMP"/>
    <property type="match status" value="1"/>
</dbReference>
<dbReference type="Pfam" id="PF13545">
    <property type="entry name" value="HTH_Crp_2"/>
    <property type="match status" value="1"/>
</dbReference>
<dbReference type="InterPro" id="IPR012318">
    <property type="entry name" value="HTH_CRP"/>
</dbReference>
<dbReference type="InterPro" id="IPR050397">
    <property type="entry name" value="Env_Response_Regulators"/>
</dbReference>
<dbReference type="PRINTS" id="PR00034">
    <property type="entry name" value="HTHCRP"/>
</dbReference>
<protein>
    <submittedName>
        <fullName evidence="6">Crp/Fnr family transcriptional regulator</fullName>
    </submittedName>
</protein>
<keyword evidence="7" id="KW-1185">Reference proteome</keyword>
<accession>A0ABT8LE90</accession>